<dbReference type="InterPro" id="IPR000719">
    <property type="entry name" value="Prot_kinase_dom"/>
</dbReference>
<dbReference type="PROSITE" id="PS00108">
    <property type="entry name" value="PROTEIN_KINASE_ST"/>
    <property type="match status" value="1"/>
</dbReference>
<dbReference type="AlphaFoldDB" id="A0A9X4AXL2"/>
<dbReference type="InterPro" id="IPR008271">
    <property type="entry name" value="Ser/Thr_kinase_AS"/>
</dbReference>
<dbReference type="InterPro" id="IPR011009">
    <property type="entry name" value="Kinase-like_dom_sf"/>
</dbReference>
<evidence type="ECO:0000256" key="6">
    <source>
        <dbReference type="SAM" id="MobiDB-lite"/>
    </source>
</evidence>
<dbReference type="RefSeq" id="WP_272427909.1">
    <property type="nucleotide sequence ID" value="NZ_JAGTJJ010000079.1"/>
</dbReference>
<protein>
    <submittedName>
        <fullName evidence="9">Protein kinase</fullName>
    </submittedName>
</protein>
<dbReference type="GO" id="GO:0005524">
    <property type="term" value="F:ATP binding"/>
    <property type="evidence" value="ECO:0007669"/>
    <property type="project" value="UniProtKB-UniRule"/>
</dbReference>
<evidence type="ECO:0000256" key="1">
    <source>
        <dbReference type="ARBA" id="ARBA00022679"/>
    </source>
</evidence>
<dbReference type="SMART" id="SM00220">
    <property type="entry name" value="S_TKc"/>
    <property type="match status" value="1"/>
</dbReference>
<dbReference type="Proteomes" id="UP001151081">
    <property type="component" value="Unassembled WGS sequence"/>
</dbReference>
<keyword evidence="7" id="KW-1133">Transmembrane helix</keyword>
<dbReference type="GO" id="GO:0004674">
    <property type="term" value="F:protein serine/threonine kinase activity"/>
    <property type="evidence" value="ECO:0007669"/>
    <property type="project" value="TreeGrafter"/>
</dbReference>
<gene>
    <name evidence="9" type="ORF">KEG57_49865</name>
</gene>
<evidence type="ECO:0000313" key="10">
    <source>
        <dbReference type="Proteomes" id="UP001151081"/>
    </source>
</evidence>
<proteinExistence type="predicted"/>
<evidence type="ECO:0000313" key="9">
    <source>
        <dbReference type="EMBL" id="MDC3988673.1"/>
    </source>
</evidence>
<feature type="region of interest" description="Disordered" evidence="6">
    <location>
        <begin position="290"/>
        <end position="318"/>
    </location>
</feature>
<feature type="domain" description="Protein kinase" evidence="8">
    <location>
        <begin position="20"/>
        <end position="289"/>
    </location>
</feature>
<evidence type="ECO:0000256" key="3">
    <source>
        <dbReference type="ARBA" id="ARBA00022777"/>
    </source>
</evidence>
<evidence type="ECO:0000256" key="2">
    <source>
        <dbReference type="ARBA" id="ARBA00022741"/>
    </source>
</evidence>
<dbReference type="PROSITE" id="PS00107">
    <property type="entry name" value="PROTEIN_KINASE_ATP"/>
    <property type="match status" value="1"/>
</dbReference>
<dbReference type="CDD" id="cd14014">
    <property type="entry name" value="STKc_PknB_like"/>
    <property type="match status" value="1"/>
</dbReference>
<dbReference type="InterPro" id="IPR017441">
    <property type="entry name" value="Protein_kinase_ATP_BS"/>
</dbReference>
<dbReference type="PANTHER" id="PTHR43289">
    <property type="entry name" value="MITOGEN-ACTIVATED PROTEIN KINASE KINASE KINASE 20-RELATED"/>
    <property type="match status" value="1"/>
</dbReference>
<dbReference type="EMBL" id="JAGTJJ010000079">
    <property type="protein sequence ID" value="MDC3988673.1"/>
    <property type="molecule type" value="Genomic_DNA"/>
</dbReference>
<feature type="compositionally biased region" description="Basic and acidic residues" evidence="6">
    <location>
        <begin position="290"/>
        <end position="309"/>
    </location>
</feature>
<evidence type="ECO:0000256" key="4">
    <source>
        <dbReference type="ARBA" id="ARBA00022840"/>
    </source>
</evidence>
<keyword evidence="7" id="KW-0812">Transmembrane</keyword>
<keyword evidence="10" id="KW-1185">Reference proteome</keyword>
<dbReference type="PANTHER" id="PTHR43289:SF30">
    <property type="entry name" value="NON-SPECIFIC SERINE_THREONINE PROTEIN KINASE"/>
    <property type="match status" value="1"/>
</dbReference>
<feature type="region of interest" description="Disordered" evidence="6">
    <location>
        <begin position="539"/>
        <end position="570"/>
    </location>
</feature>
<evidence type="ECO:0000256" key="7">
    <source>
        <dbReference type="SAM" id="Phobius"/>
    </source>
</evidence>
<feature type="transmembrane region" description="Helical" evidence="7">
    <location>
        <begin position="495"/>
        <end position="515"/>
    </location>
</feature>
<feature type="binding site" evidence="5">
    <location>
        <position position="49"/>
    </location>
    <ligand>
        <name>ATP</name>
        <dbReference type="ChEBI" id="CHEBI:30616"/>
    </ligand>
</feature>
<keyword evidence="4 5" id="KW-0067">ATP-binding</keyword>
<accession>A0A9X4AXL2</accession>
<dbReference type="PROSITE" id="PS50011">
    <property type="entry name" value="PROTEIN_KINASE_DOM"/>
    <property type="match status" value="1"/>
</dbReference>
<keyword evidence="7" id="KW-0472">Membrane</keyword>
<keyword evidence="1" id="KW-0808">Transferase</keyword>
<reference evidence="9 10" key="1">
    <citation type="submission" date="2021-04" db="EMBL/GenBank/DDBJ databases">
        <title>Genome analysis of Polyangium sp.</title>
        <authorList>
            <person name="Li Y."/>
            <person name="Wang J."/>
        </authorList>
    </citation>
    <scope>NUCLEOTIDE SEQUENCE [LARGE SCALE GENOMIC DNA]</scope>
    <source>
        <strain evidence="9 10">SDU14</strain>
    </source>
</reference>
<organism evidence="9 10">
    <name type="scientific">Polyangium jinanense</name>
    <dbReference type="NCBI Taxonomy" id="2829994"/>
    <lineage>
        <taxon>Bacteria</taxon>
        <taxon>Pseudomonadati</taxon>
        <taxon>Myxococcota</taxon>
        <taxon>Polyangia</taxon>
        <taxon>Polyangiales</taxon>
        <taxon>Polyangiaceae</taxon>
        <taxon>Polyangium</taxon>
    </lineage>
</organism>
<dbReference type="SUPFAM" id="SSF56112">
    <property type="entry name" value="Protein kinase-like (PK-like)"/>
    <property type="match status" value="1"/>
</dbReference>
<dbReference type="Pfam" id="PF00069">
    <property type="entry name" value="Pkinase"/>
    <property type="match status" value="1"/>
</dbReference>
<sequence>MENEAVRSPVAVGEILAGKYRVERLLGMGGMGVVVAATHLELRDERAIKLVRSELTHPQIIERFFREARAVVKLRSEHVAQVYDIGRLPSGAPFMVMELLHGDDLSALLKKGGPLPVHEAVLYVMQACDALAEAHGRGIVHRDLKPANLFLTHREDGSPCIKVLDFGVSKHVPEDGESEMTSNGDIMGSPLYMAPEQMRAAREVDARADIWALGAILYKLLTGRAPFQRATTPEICMAVLGSEMAPLPSSIHGRIPSGLEAVIMRCLCKDVDSRFPRALDLKAALSPYSERREGWAEDERTSLTDDPRSSRVSNSSRPIPKNIDAILLGCIGKDSGRRAARAKGRPTKSDPFLKRAEAIEPKALPAVPAEPPCDMPRDPELSCAGGGTVPMGSTDLRKAREMGFGGPPQALQPATPAFEPDAKPTSTLLDPEETIDEATALAPPRLPSFPTLPPPSVRTSLPCVPVPSASEPMGNSMAPWDYAPALPAPRRAKSVAFVASATTAVFIVVALVMAFTTGGEKNIAEGAVRGADMRPAAAGMPAEPAIEPELEEAAAPAISASAAAEARVTP</sequence>
<keyword evidence="2 5" id="KW-0547">Nucleotide-binding</keyword>
<evidence type="ECO:0000256" key="5">
    <source>
        <dbReference type="PROSITE-ProRule" id="PRU10141"/>
    </source>
</evidence>
<keyword evidence="3 9" id="KW-0418">Kinase</keyword>
<comment type="caution">
    <text evidence="9">The sequence shown here is derived from an EMBL/GenBank/DDBJ whole genome shotgun (WGS) entry which is preliminary data.</text>
</comment>
<dbReference type="Gene3D" id="3.30.200.20">
    <property type="entry name" value="Phosphorylase Kinase, domain 1"/>
    <property type="match status" value="1"/>
</dbReference>
<dbReference type="Gene3D" id="1.10.510.10">
    <property type="entry name" value="Transferase(Phosphotransferase) domain 1"/>
    <property type="match status" value="1"/>
</dbReference>
<feature type="compositionally biased region" description="Low complexity" evidence="6">
    <location>
        <begin position="553"/>
        <end position="570"/>
    </location>
</feature>
<name>A0A9X4AXL2_9BACT</name>
<evidence type="ECO:0000259" key="8">
    <source>
        <dbReference type="PROSITE" id="PS50011"/>
    </source>
</evidence>